<protein>
    <submittedName>
        <fullName evidence="1">Uncharacterized protein</fullName>
    </submittedName>
</protein>
<sequence>MSEKIHELLVSISKTARGIRKFTGKSMDYMPITPMFANMLEADGTVPWFDYVRGYGPCWTWMIWDNLRIVSPVDWLPATIPPWTQPTGE</sequence>
<gene>
    <name evidence="1" type="ORF">LCGC14_1744190</name>
</gene>
<comment type="caution">
    <text evidence="1">The sequence shown here is derived from an EMBL/GenBank/DDBJ whole genome shotgun (WGS) entry which is preliminary data.</text>
</comment>
<evidence type="ECO:0000313" key="1">
    <source>
        <dbReference type="EMBL" id="KKM06413.1"/>
    </source>
</evidence>
<dbReference type="AlphaFoldDB" id="A0A0F9K5B6"/>
<accession>A0A0F9K5B6</accession>
<reference evidence="1" key="1">
    <citation type="journal article" date="2015" name="Nature">
        <title>Complex archaea that bridge the gap between prokaryotes and eukaryotes.</title>
        <authorList>
            <person name="Spang A."/>
            <person name="Saw J.H."/>
            <person name="Jorgensen S.L."/>
            <person name="Zaremba-Niedzwiedzka K."/>
            <person name="Martijn J."/>
            <person name="Lind A.E."/>
            <person name="van Eijk R."/>
            <person name="Schleper C."/>
            <person name="Guy L."/>
            <person name="Ettema T.J."/>
        </authorList>
    </citation>
    <scope>NUCLEOTIDE SEQUENCE</scope>
</reference>
<name>A0A0F9K5B6_9ZZZZ</name>
<dbReference type="EMBL" id="LAZR01015999">
    <property type="protein sequence ID" value="KKM06413.1"/>
    <property type="molecule type" value="Genomic_DNA"/>
</dbReference>
<proteinExistence type="predicted"/>
<organism evidence="1">
    <name type="scientific">marine sediment metagenome</name>
    <dbReference type="NCBI Taxonomy" id="412755"/>
    <lineage>
        <taxon>unclassified sequences</taxon>
        <taxon>metagenomes</taxon>
        <taxon>ecological metagenomes</taxon>
    </lineage>
</organism>